<gene>
    <name evidence="1" type="ORF">COO91_02554</name>
</gene>
<evidence type="ECO:0000313" key="1">
    <source>
        <dbReference type="EMBL" id="AUB36633.1"/>
    </source>
</evidence>
<keyword evidence="2" id="KW-1185">Reference proteome</keyword>
<dbReference type="AlphaFoldDB" id="A0A2K8SMV1"/>
<organism evidence="1 2">
    <name type="scientific">Nostoc flagelliforme CCNUN1</name>
    <dbReference type="NCBI Taxonomy" id="2038116"/>
    <lineage>
        <taxon>Bacteria</taxon>
        <taxon>Bacillati</taxon>
        <taxon>Cyanobacteriota</taxon>
        <taxon>Cyanophyceae</taxon>
        <taxon>Nostocales</taxon>
        <taxon>Nostocaceae</taxon>
        <taxon>Nostoc</taxon>
    </lineage>
</organism>
<sequence length="37" mass="4252">MDLLCDRDWEAMSTTGFAYAFFMQGNDDTCRSHCAKL</sequence>
<reference evidence="1 2" key="1">
    <citation type="submission" date="2017-11" db="EMBL/GenBank/DDBJ databases">
        <title>Complete genome of a free-living desiccation-tolerant cyanobacterium and its photosynthetic adaptation to extreme terrestrial habitat.</title>
        <authorList>
            <person name="Shang J."/>
        </authorList>
    </citation>
    <scope>NUCLEOTIDE SEQUENCE [LARGE SCALE GENOMIC DNA]</scope>
    <source>
        <strain evidence="1 2">CCNUN1</strain>
    </source>
</reference>
<accession>A0A2K8SMV1</accession>
<dbReference type="EMBL" id="CP024785">
    <property type="protein sequence ID" value="AUB36633.1"/>
    <property type="molecule type" value="Genomic_DNA"/>
</dbReference>
<name>A0A2K8SMV1_9NOSO</name>
<dbReference type="KEGG" id="nfl:COO91_02554"/>
<dbReference type="Proteomes" id="UP000232003">
    <property type="component" value="Chromosome"/>
</dbReference>
<proteinExistence type="predicted"/>
<protein>
    <submittedName>
        <fullName evidence="1">Uncharacterized protein</fullName>
    </submittedName>
</protein>
<evidence type="ECO:0000313" key="2">
    <source>
        <dbReference type="Proteomes" id="UP000232003"/>
    </source>
</evidence>